<evidence type="ECO:0000256" key="1">
    <source>
        <dbReference type="ARBA" id="ARBA00022839"/>
    </source>
</evidence>
<accession>A0A255ZSB8</accession>
<keyword evidence="1" id="KW-0540">Nuclease</keyword>
<keyword evidence="4" id="KW-0378">Hydrolase</keyword>
<dbReference type="CDD" id="cd07732">
    <property type="entry name" value="metallo-hydrolase-like_MBL-fold"/>
    <property type="match status" value="1"/>
</dbReference>
<dbReference type="InterPro" id="IPR036866">
    <property type="entry name" value="RibonucZ/Hydroxyglut_hydro"/>
</dbReference>
<evidence type="ECO:0000259" key="3">
    <source>
        <dbReference type="SMART" id="SM00849"/>
    </source>
</evidence>
<dbReference type="GO" id="GO:0004527">
    <property type="term" value="F:exonuclease activity"/>
    <property type="evidence" value="ECO:0007669"/>
    <property type="project" value="UniProtKB-KW"/>
</dbReference>
<reference evidence="4 5" key="1">
    <citation type="submission" date="2017-07" db="EMBL/GenBank/DDBJ databases">
        <title>Flavobacterium cyanobacteriorum sp. nov., isolated from cyanobacterial aggregates in a eutrophic lake.</title>
        <authorList>
            <person name="Cai H."/>
        </authorList>
    </citation>
    <scope>NUCLEOTIDE SEQUENCE [LARGE SCALE GENOMIC DNA]</scope>
    <source>
        <strain evidence="4 5">TH021</strain>
    </source>
</reference>
<sequence>MKFKIHRGTKEIGGSCVEVWTENTRILLDFGMPLVERDGKEFDFSKFKELNPQELIEHGVLPDIKGLYSETDKLIDGVIISHPHQDHYGLSNFIDKKVKHFLGEATHKIIELNSIFTPQEIIIENATYFEKEKVFKIGDFSITPYWADHSAFDAYSFLVEAESKSIFYSGDFRNHGRKANAFKWFTHNAPQNVDYLLLEGTTIGRESKPFKTETEIENGLMEVFQQQNKINLIYTSGQNIDRIVSVYRACIRTNKIFVVDVYVATILKELSKFAKIPFPSKEFENLKVMFPYYTSRRLKNEGHEQILYQFKNFKITKDEISNQADKIVMVVRPSMQKDLENINEINGGNLIYSMWEGYLQKSDTKKFLNYLTNRNFTIHKIHTSGHADTGTLKKMVAAIKPKNIVPIHTFSGSEYDKIFTTPIVEMNDGETKEI</sequence>
<keyword evidence="1" id="KW-0269">Exonuclease</keyword>
<gene>
    <name evidence="4" type="ORF">CHU92_03185</name>
</gene>
<dbReference type="AlphaFoldDB" id="A0A255ZSB8"/>
<dbReference type="InterPro" id="IPR042173">
    <property type="entry name" value="RNase_J_2"/>
</dbReference>
<dbReference type="RefSeq" id="WP_094412531.1">
    <property type="nucleotide sequence ID" value="NZ_NOXV01000174.1"/>
</dbReference>
<dbReference type="PANTHER" id="PTHR43694">
    <property type="entry name" value="RIBONUCLEASE J"/>
    <property type="match status" value="1"/>
</dbReference>
<protein>
    <submittedName>
        <fullName evidence="4">MBL fold metallo-hydrolase</fullName>
    </submittedName>
</protein>
<feature type="domain" description="Metallo-beta-lactamase" evidence="3">
    <location>
        <begin position="13"/>
        <end position="207"/>
    </location>
</feature>
<dbReference type="Pfam" id="PF07521">
    <property type="entry name" value="RMMBL"/>
    <property type="match status" value="1"/>
</dbReference>
<dbReference type="OrthoDB" id="9781189at2"/>
<dbReference type="Proteomes" id="UP000216605">
    <property type="component" value="Unassembled WGS sequence"/>
</dbReference>
<dbReference type="Gene3D" id="3.60.15.10">
    <property type="entry name" value="Ribonuclease Z/Hydroxyacylglutathione hydrolase-like"/>
    <property type="match status" value="1"/>
</dbReference>
<dbReference type="InterPro" id="IPR011108">
    <property type="entry name" value="RMMBL"/>
</dbReference>
<evidence type="ECO:0000313" key="4">
    <source>
        <dbReference type="EMBL" id="OYQ43620.1"/>
    </source>
</evidence>
<dbReference type="SUPFAM" id="SSF56281">
    <property type="entry name" value="Metallo-hydrolase/oxidoreductase"/>
    <property type="match status" value="1"/>
</dbReference>
<evidence type="ECO:0000313" key="5">
    <source>
        <dbReference type="Proteomes" id="UP000216605"/>
    </source>
</evidence>
<organism evidence="4 5">
    <name type="scientific">Flavobacterium cyanobacteriorum</name>
    <dbReference type="NCBI Taxonomy" id="2022802"/>
    <lineage>
        <taxon>Bacteria</taxon>
        <taxon>Pseudomonadati</taxon>
        <taxon>Bacteroidota</taxon>
        <taxon>Flavobacteriia</taxon>
        <taxon>Flavobacteriales</taxon>
        <taxon>Flavobacteriaceae</taxon>
        <taxon>Flavobacterium</taxon>
    </lineage>
</organism>
<dbReference type="SMART" id="SM00849">
    <property type="entry name" value="Lactamase_B"/>
    <property type="match status" value="1"/>
</dbReference>
<dbReference type="PANTHER" id="PTHR43694:SF1">
    <property type="entry name" value="RIBONUCLEASE J"/>
    <property type="match status" value="1"/>
</dbReference>
<proteinExistence type="predicted"/>
<dbReference type="Pfam" id="PF12706">
    <property type="entry name" value="Lactamase_B_2"/>
    <property type="match status" value="1"/>
</dbReference>
<evidence type="ECO:0000256" key="2">
    <source>
        <dbReference type="ARBA" id="ARBA00022884"/>
    </source>
</evidence>
<name>A0A255ZSB8_9FLAO</name>
<dbReference type="EMBL" id="NOXV01000174">
    <property type="protein sequence ID" value="OYQ43620.1"/>
    <property type="molecule type" value="Genomic_DNA"/>
</dbReference>
<keyword evidence="2" id="KW-0694">RNA-binding</keyword>
<dbReference type="InterPro" id="IPR001279">
    <property type="entry name" value="Metallo-B-lactamas"/>
</dbReference>
<keyword evidence="5" id="KW-1185">Reference proteome</keyword>
<dbReference type="GO" id="GO:0003723">
    <property type="term" value="F:RNA binding"/>
    <property type="evidence" value="ECO:0007669"/>
    <property type="project" value="UniProtKB-KW"/>
</dbReference>
<comment type="caution">
    <text evidence="4">The sequence shown here is derived from an EMBL/GenBank/DDBJ whole genome shotgun (WGS) entry which is preliminary data.</text>
</comment>
<dbReference type="Gene3D" id="3.40.50.10710">
    <property type="entry name" value="Metallo-hydrolase/oxidoreductase"/>
    <property type="match status" value="1"/>
</dbReference>